<dbReference type="PANTHER" id="PTHR13774">
    <property type="entry name" value="PHENAZINE BIOSYNTHESIS PROTEIN"/>
    <property type="match status" value="1"/>
</dbReference>
<dbReference type="PANTHER" id="PTHR13774:SF39">
    <property type="entry name" value="BIOSYNTHESIS PROTEIN, PUTATIVE-RELATED"/>
    <property type="match status" value="1"/>
</dbReference>
<evidence type="ECO:0000256" key="2">
    <source>
        <dbReference type="ARBA" id="ARBA00023235"/>
    </source>
</evidence>
<reference evidence="5 6" key="1">
    <citation type="submission" date="2018-01" db="EMBL/GenBank/DDBJ databases">
        <title>Halomonas endophytica sp. nov., isolated from storage liquid in the stems of Populus euphratica.</title>
        <authorList>
            <person name="Chen C."/>
        </authorList>
    </citation>
    <scope>NUCLEOTIDE SEQUENCE [LARGE SCALE GENOMIC DNA]</scope>
    <source>
        <strain evidence="5 6">BZ-SZ-XJ27</strain>
    </source>
</reference>
<dbReference type="PIRSF" id="PIRSF016184">
    <property type="entry name" value="PhzC_PhzF"/>
    <property type="match status" value="1"/>
</dbReference>
<name>A0A2N7UP23_9GAMM</name>
<dbReference type="InterPro" id="IPR003719">
    <property type="entry name" value="Phenazine_PhzF-like"/>
</dbReference>
<dbReference type="Proteomes" id="UP000235547">
    <property type="component" value="Unassembled WGS sequence"/>
</dbReference>
<feature type="region of interest" description="Disordered" evidence="4">
    <location>
        <begin position="263"/>
        <end position="300"/>
    </location>
</feature>
<dbReference type="AlphaFoldDB" id="A0A2N7UP23"/>
<gene>
    <name evidence="5" type="ORF">C1H70_03165</name>
</gene>
<dbReference type="OrthoDB" id="9788221at2"/>
<dbReference type="GO" id="GO:0005737">
    <property type="term" value="C:cytoplasm"/>
    <property type="evidence" value="ECO:0007669"/>
    <property type="project" value="TreeGrafter"/>
</dbReference>
<dbReference type="EMBL" id="PNRG01000005">
    <property type="protein sequence ID" value="PMR82203.1"/>
    <property type="molecule type" value="Genomic_DNA"/>
</dbReference>
<feature type="active site" evidence="3">
    <location>
        <position position="46"/>
    </location>
</feature>
<dbReference type="NCBIfam" id="TIGR00654">
    <property type="entry name" value="PhzF_family"/>
    <property type="match status" value="1"/>
</dbReference>
<keyword evidence="2" id="KW-0413">Isomerase</keyword>
<dbReference type="GO" id="GO:0016853">
    <property type="term" value="F:isomerase activity"/>
    <property type="evidence" value="ECO:0007669"/>
    <property type="project" value="UniProtKB-KW"/>
</dbReference>
<organism evidence="5 6">
    <name type="scientific">Halomonas urumqiensis</name>
    <dbReference type="NCBI Taxonomy" id="1684789"/>
    <lineage>
        <taxon>Bacteria</taxon>
        <taxon>Pseudomonadati</taxon>
        <taxon>Pseudomonadota</taxon>
        <taxon>Gammaproteobacteria</taxon>
        <taxon>Oceanospirillales</taxon>
        <taxon>Halomonadaceae</taxon>
        <taxon>Halomonas</taxon>
    </lineage>
</organism>
<comment type="caution">
    <text evidence="5">The sequence shown here is derived from an EMBL/GenBank/DDBJ whole genome shotgun (WGS) entry which is preliminary data.</text>
</comment>
<protein>
    <submittedName>
        <fullName evidence="5">Phenazine biosynthesis protein PhzF</fullName>
    </submittedName>
</protein>
<evidence type="ECO:0000313" key="6">
    <source>
        <dbReference type="Proteomes" id="UP000235547"/>
    </source>
</evidence>
<dbReference type="Gene3D" id="3.10.310.10">
    <property type="entry name" value="Diaminopimelate Epimerase, Chain A, domain 1"/>
    <property type="match status" value="2"/>
</dbReference>
<dbReference type="Pfam" id="PF02567">
    <property type="entry name" value="PhzC-PhzF"/>
    <property type="match status" value="1"/>
</dbReference>
<feature type="compositionally biased region" description="Polar residues" evidence="4">
    <location>
        <begin position="291"/>
        <end position="300"/>
    </location>
</feature>
<accession>A0A2N7UP23</accession>
<evidence type="ECO:0000256" key="3">
    <source>
        <dbReference type="PIRSR" id="PIRSR016184-1"/>
    </source>
</evidence>
<proteinExistence type="inferred from homology"/>
<evidence type="ECO:0000256" key="1">
    <source>
        <dbReference type="ARBA" id="ARBA00008270"/>
    </source>
</evidence>
<dbReference type="RefSeq" id="WP_102586874.1">
    <property type="nucleotide sequence ID" value="NZ_BNAE01000001.1"/>
</dbReference>
<sequence length="300" mass="31665">MNETLHRLSAFTQDPEGGNPAGVWLGDTLPQADAMQRIAAEVGYSETIFLAPLGAGRYMTRYYSPAREIDFCGHASIAAGVLLGSLKGEGTYRLETAVGEVPLEASHQGGAWWATLESVSPQQRPAPPALVAEALECLGWRPDELDPDLPPVLAYAGVWHLVLAAASHERLARLDYDFDALEALMSREGLTTLQLVWRDDEGVFHARNPFPVGGVVEDPATGAAAAALGGYLRDAGLVAAPASLTIIQGETMGRPSRLEVTLPEHGGIRVSGTAVSLEPGGPEGDGRRNSEPSAAGSQPR</sequence>
<evidence type="ECO:0000256" key="4">
    <source>
        <dbReference type="SAM" id="MobiDB-lite"/>
    </source>
</evidence>
<evidence type="ECO:0000313" key="5">
    <source>
        <dbReference type="EMBL" id="PMR82203.1"/>
    </source>
</evidence>
<dbReference type="SUPFAM" id="SSF54506">
    <property type="entry name" value="Diaminopimelate epimerase-like"/>
    <property type="match status" value="1"/>
</dbReference>
<keyword evidence="6" id="KW-1185">Reference proteome</keyword>
<comment type="similarity">
    <text evidence="1">Belongs to the PhzF family.</text>
</comment>